<protein>
    <submittedName>
        <fullName evidence="2">Uncharacterized protein</fullName>
    </submittedName>
</protein>
<keyword evidence="3" id="KW-1185">Reference proteome</keyword>
<dbReference type="EMBL" id="CAUYUJ010016559">
    <property type="protein sequence ID" value="CAK0866655.1"/>
    <property type="molecule type" value="Genomic_DNA"/>
</dbReference>
<feature type="transmembrane region" description="Helical" evidence="1">
    <location>
        <begin position="289"/>
        <end position="311"/>
    </location>
</feature>
<feature type="transmembrane region" description="Helical" evidence="1">
    <location>
        <begin position="472"/>
        <end position="492"/>
    </location>
</feature>
<dbReference type="InterPro" id="IPR029044">
    <property type="entry name" value="Nucleotide-diphossugar_trans"/>
</dbReference>
<gene>
    <name evidence="2" type="ORF">PCOR1329_LOCUS53779</name>
</gene>
<proteinExistence type="predicted"/>
<sequence>MEEVRPEAVDGEQPPEERFKYSLFGIADARHQFQPDFMQETIPFFFMKKSNKVNPRVAFTQCPQYFPEMPDEVDYLDTNNSNFFRMNCMLRNCCGGVSSCGTGGTWLIRDRRAGIKGTNSIWEMDSIEWRRQGFHQIFEHRFFHESCKVEDTASSLDRVVKGKHSQYINRRLAYGMAKDPVDYLAAVQRWAEGGVVLSLQTFMGCEQGIHMIWMTFLLFLSFLGSLLVMAYGSYAPLFRLISETLLGDDSLLTFYQDFANAQAEWCVQNGFAIAFAQAQWLEIFLQVELWLTLVFMCVVVIMIVTTISYMFHHTTCGGRKRKQRRTRFPVSMAQWARLAITMDNLTYFLWFWTAFFWVFFNYYTVFFPKTYVFEPQGMMVFSWIVQALSWSLVISATMRYRMDQSMAANEVFFLSLTNIWRTTQLFYITAPLTLYSILMGISDFLKNRMLGIDISYWVGGDRGAVSKAITQYWTLLLVFGGIITNILFWVGLTPHAEFINILIVTFIALDVLHPCCFLWFGNSPENLPKAPECKEPPLRCIGADAWNGFRRSLQLMVCPAFYRNCVRAVVFHRRTSFFIRWIGPVQNVMFPVLTYFMPELAINQALLLLASVK</sequence>
<feature type="transmembrane region" description="Helical" evidence="1">
    <location>
        <begin position="498"/>
        <end position="520"/>
    </location>
</feature>
<evidence type="ECO:0000313" key="2">
    <source>
        <dbReference type="EMBL" id="CAK0866655.1"/>
    </source>
</evidence>
<dbReference type="Gene3D" id="3.90.550.10">
    <property type="entry name" value="Spore Coat Polysaccharide Biosynthesis Protein SpsA, Chain A"/>
    <property type="match status" value="1"/>
</dbReference>
<evidence type="ECO:0000313" key="3">
    <source>
        <dbReference type="Proteomes" id="UP001189429"/>
    </source>
</evidence>
<dbReference type="Proteomes" id="UP001189429">
    <property type="component" value="Unassembled WGS sequence"/>
</dbReference>
<organism evidence="2 3">
    <name type="scientific">Prorocentrum cordatum</name>
    <dbReference type="NCBI Taxonomy" id="2364126"/>
    <lineage>
        <taxon>Eukaryota</taxon>
        <taxon>Sar</taxon>
        <taxon>Alveolata</taxon>
        <taxon>Dinophyceae</taxon>
        <taxon>Prorocentrales</taxon>
        <taxon>Prorocentraceae</taxon>
        <taxon>Prorocentrum</taxon>
    </lineage>
</organism>
<reference evidence="2" key="1">
    <citation type="submission" date="2023-10" db="EMBL/GenBank/DDBJ databases">
        <authorList>
            <person name="Chen Y."/>
            <person name="Shah S."/>
            <person name="Dougan E. K."/>
            <person name="Thang M."/>
            <person name="Chan C."/>
        </authorList>
    </citation>
    <scope>NUCLEOTIDE SEQUENCE [LARGE SCALE GENOMIC DNA]</scope>
</reference>
<accession>A0ABN9V2H5</accession>
<evidence type="ECO:0000256" key="1">
    <source>
        <dbReference type="SAM" id="Phobius"/>
    </source>
</evidence>
<feature type="transmembrane region" description="Helical" evidence="1">
    <location>
        <begin position="332"/>
        <end position="360"/>
    </location>
</feature>
<comment type="caution">
    <text evidence="2">The sequence shown here is derived from an EMBL/GenBank/DDBJ whole genome shotgun (WGS) entry which is preliminary data.</text>
</comment>
<keyword evidence="1" id="KW-1133">Transmembrane helix</keyword>
<name>A0ABN9V2H5_9DINO</name>
<keyword evidence="1" id="KW-0472">Membrane</keyword>
<keyword evidence="1" id="KW-0812">Transmembrane</keyword>
<feature type="transmembrane region" description="Helical" evidence="1">
    <location>
        <begin position="380"/>
        <end position="398"/>
    </location>
</feature>
<feature type="transmembrane region" description="Helical" evidence="1">
    <location>
        <begin position="212"/>
        <end position="234"/>
    </location>
</feature>